<organism evidence="1 2">
    <name type="scientific">Naganishia adeliensis</name>
    <dbReference type="NCBI Taxonomy" id="92952"/>
    <lineage>
        <taxon>Eukaryota</taxon>
        <taxon>Fungi</taxon>
        <taxon>Dikarya</taxon>
        <taxon>Basidiomycota</taxon>
        <taxon>Agaricomycotina</taxon>
        <taxon>Tremellomycetes</taxon>
        <taxon>Filobasidiales</taxon>
        <taxon>Filobasidiaceae</taxon>
        <taxon>Naganishia</taxon>
    </lineage>
</organism>
<dbReference type="Proteomes" id="UP001230649">
    <property type="component" value="Unassembled WGS sequence"/>
</dbReference>
<comment type="caution">
    <text evidence="1">The sequence shown here is derived from an EMBL/GenBank/DDBJ whole genome shotgun (WGS) entry which is preliminary data.</text>
</comment>
<dbReference type="EMBL" id="JASBWS010000181">
    <property type="protein sequence ID" value="KAJ9092216.1"/>
    <property type="molecule type" value="Genomic_DNA"/>
</dbReference>
<keyword evidence="2" id="KW-1185">Reference proteome</keyword>
<name>A0ACC2V0H3_9TREE</name>
<proteinExistence type="predicted"/>
<accession>A0ACC2V0H3</accession>
<protein>
    <submittedName>
        <fullName evidence="1">Uncharacterized protein</fullName>
    </submittedName>
</protein>
<gene>
    <name evidence="1" type="ORF">QFC20_007436</name>
</gene>
<sequence length="225" mass="25108">MLDNASFHDHTKSSVANLSGPVFPSSESLEGDVFDSENDVDTMDLETLEEKPVEPIGGGTWLKVATRDRMALKYEYEGNSQIRYRSDWQSVGDGPGKRDRHVQLCCLGPENAALNIAMVFSKGQCALTITGSDQQGNSIEQSNRDIKLEGTYAVAQPRHWLQCRQEATELLISAKQREFSSKGSYKLIWLGKKAEVRQLLLIERASAVALREMAKDEKVESKINE</sequence>
<evidence type="ECO:0000313" key="2">
    <source>
        <dbReference type="Proteomes" id="UP001230649"/>
    </source>
</evidence>
<evidence type="ECO:0000313" key="1">
    <source>
        <dbReference type="EMBL" id="KAJ9092216.1"/>
    </source>
</evidence>
<reference evidence="1" key="1">
    <citation type="submission" date="2023-04" db="EMBL/GenBank/DDBJ databases">
        <title>Draft Genome sequencing of Naganishia species isolated from polar environments using Oxford Nanopore Technology.</title>
        <authorList>
            <person name="Leo P."/>
            <person name="Venkateswaran K."/>
        </authorList>
    </citation>
    <scope>NUCLEOTIDE SEQUENCE</scope>
    <source>
        <strain evidence="1">MNA-CCFEE 5262</strain>
    </source>
</reference>